<protein>
    <submittedName>
        <fullName evidence="3">SDR family NAD(P)-dependent oxidoreductase</fullName>
    </submittedName>
</protein>
<reference evidence="3" key="1">
    <citation type="submission" date="2021-02" db="EMBL/GenBank/DDBJ databases">
        <title>Comparative genomics of Ferrovum myxofaciens strains, predominant extremophile bacteria forming large biofilm stalactites in acid mine ecosystems.</title>
        <authorList>
            <person name="Burkartova K."/>
            <person name="Ridl J."/>
            <person name="Pajer P."/>
            <person name="Falteisek L."/>
        </authorList>
    </citation>
    <scope>NUCLEOTIDE SEQUENCE</scope>
    <source>
        <strain evidence="3">MI1III</strain>
    </source>
</reference>
<keyword evidence="2" id="KW-0560">Oxidoreductase</keyword>
<dbReference type="AlphaFoldDB" id="A0A9E6MVA6"/>
<dbReference type="Gene3D" id="3.40.50.720">
    <property type="entry name" value="NAD(P)-binding Rossmann-like Domain"/>
    <property type="match status" value="1"/>
</dbReference>
<accession>A0A9E6MVA6</accession>
<dbReference type="EMBL" id="CP071137">
    <property type="protein sequence ID" value="QWY77041.1"/>
    <property type="molecule type" value="Genomic_DNA"/>
</dbReference>
<dbReference type="PANTHER" id="PTHR44196:SF1">
    <property type="entry name" value="DEHYDROGENASE_REDUCTASE SDR FAMILY MEMBER 7B"/>
    <property type="match status" value="1"/>
</dbReference>
<dbReference type="PANTHER" id="PTHR44196">
    <property type="entry name" value="DEHYDROGENASE/REDUCTASE SDR FAMILY MEMBER 7B"/>
    <property type="match status" value="1"/>
</dbReference>
<proteinExistence type="inferred from homology"/>
<dbReference type="SUPFAM" id="SSF51735">
    <property type="entry name" value="NAD(P)-binding Rossmann-fold domains"/>
    <property type="match status" value="1"/>
</dbReference>
<dbReference type="PRINTS" id="PR00081">
    <property type="entry name" value="GDHRDH"/>
</dbReference>
<dbReference type="GO" id="GO:0016491">
    <property type="term" value="F:oxidoreductase activity"/>
    <property type="evidence" value="ECO:0007669"/>
    <property type="project" value="UniProtKB-KW"/>
</dbReference>
<evidence type="ECO:0000256" key="1">
    <source>
        <dbReference type="ARBA" id="ARBA00006484"/>
    </source>
</evidence>
<evidence type="ECO:0000313" key="4">
    <source>
        <dbReference type="Proteomes" id="UP000683551"/>
    </source>
</evidence>
<sequence>MRLLPPMNPPLTKWFNQRIWIIGATRGIGAAVARALVLRNARLCLSGRDLSGLQAWHDTLTPEQKTRTTLTGLDIRDPQTIQKTAHDLSLAWGGIDLILIVAGIYDGICAPDLTLDQMPLIADTLQTNLLGPYHVLAVVLPLLRHQGYGHLAFVSSVAGYNGLPRALAYAPSKAALNNLCEGLYFELRPHGIGVSRICPGFVATDMTSRADYFMPALMQPDQAAHEILAGLERGDFETHFPRRFTTLLKIAQWLPRRLYFYLLARAIARSTP</sequence>
<gene>
    <name evidence="3" type="ORF">JZL65_11245</name>
</gene>
<dbReference type="Proteomes" id="UP000683551">
    <property type="component" value="Chromosome"/>
</dbReference>
<dbReference type="GO" id="GO:0016020">
    <property type="term" value="C:membrane"/>
    <property type="evidence" value="ECO:0007669"/>
    <property type="project" value="TreeGrafter"/>
</dbReference>
<evidence type="ECO:0000256" key="2">
    <source>
        <dbReference type="ARBA" id="ARBA00023002"/>
    </source>
</evidence>
<name>A0A9E6MVA6_9PROT</name>
<dbReference type="InterPro" id="IPR036291">
    <property type="entry name" value="NAD(P)-bd_dom_sf"/>
</dbReference>
<dbReference type="RefSeq" id="WP_035417698.1">
    <property type="nucleotide sequence ID" value="NZ_CP053675.1"/>
</dbReference>
<organism evidence="3 4">
    <name type="scientific">Ferrovum myxofaciens</name>
    <dbReference type="NCBI Taxonomy" id="416213"/>
    <lineage>
        <taxon>Bacteria</taxon>
        <taxon>Pseudomonadati</taxon>
        <taxon>Pseudomonadota</taxon>
        <taxon>Betaproteobacteria</taxon>
        <taxon>Ferrovales</taxon>
        <taxon>Ferrovaceae</taxon>
        <taxon>Ferrovum</taxon>
    </lineage>
</organism>
<dbReference type="InterPro" id="IPR002347">
    <property type="entry name" value="SDR_fam"/>
</dbReference>
<evidence type="ECO:0000313" key="3">
    <source>
        <dbReference type="EMBL" id="QWY77041.1"/>
    </source>
</evidence>
<comment type="similarity">
    <text evidence="1">Belongs to the short-chain dehydrogenases/reductases (SDR) family.</text>
</comment>
<dbReference type="Pfam" id="PF00106">
    <property type="entry name" value="adh_short"/>
    <property type="match status" value="1"/>
</dbReference>